<evidence type="ECO:0000259" key="1">
    <source>
        <dbReference type="PROSITE" id="PS51750"/>
    </source>
</evidence>
<dbReference type="Proteomes" id="UP000401081">
    <property type="component" value="Unassembled WGS sequence"/>
</dbReference>
<protein>
    <submittedName>
        <fullName evidence="2">BRO family, N-terminal domain</fullName>
    </submittedName>
</protein>
<proteinExistence type="predicted"/>
<name>A0A485ADR6_KLUCR</name>
<feature type="domain" description="Bro-N" evidence="1">
    <location>
        <begin position="30"/>
        <end position="142"/>
    </location>
</feature>
<dbReference type="InterPro" id="IPR003497">
    <property type="entry name" value="BRO_N_domain"/>
</dbReference>
<dbReference type="PROSITE" id="PS51750">
    <property type="entry name" value="BRO_N"/>
    <property type="match status" value="1"/>
</dbReference>
<dbReference type="Pfam" id="PF02498">
    <property type="entry name" value="Bro-N"/>
    <property type="match status" value="1"/>
</dbReference>
<reference evidence="2 3" key="1">
    <citation type="submission" date="2019-03" db="EMBL/GenBank/DDBJ databases">
        <authorList>
            <consortium name="Pathogen Informatics"/>
        </authorList>
    </citation>
    <scope>NUCLEOTIDE SEQUENCE [LARGE SCALE GENOMIC DNA]</scope>
    <source>
        <strain evidence="2 3">NCTC12993</strain>
    </source>
</reference>
<sequence>MNKHKNSEAQKCANTLGFLSKKSLAGNIDMNSVTKEGLNFHGISLQPASDIDGIWLTANQIGYALQYADDKAVQRIFTRHADEFTEKMSMVVKLTTPSGKQETRVFSLRGAHMLAMFARTPVAKEFRRWVLDILDREIVINTAMKARISDREIHAHNANAMFGYFEVMCEAWFNQIEPALRAIESPLAGRLHDHFNDGAAFMNMIKTHAELQLQEGERPRIY</sequence>
<dbReference type="AlphaFoldDB" id="A0A485ADR6"/>
<evidence type="ECO:0000313" key="3">
    <source>
        <dbReference type="Proteomes" id="UP000401081"/>
    </source>
</evidence>
<organism evidence="2 3">
    <name type="scientific">Kluyvera cryocrescens</name>
    <name type="common">Kluyvera citrophila</name>
    <dbReference type="NCBI Taxonomy" id="580"/>
    <lineage>
        <taxon>Bacteria</taxon>
        <taxon>Pseudomonadati</taxon>
        <taxon>Pseudomonadota</taxon>
        <taxon>Gammaproteobacteria</taxon>
        <taxon>Enterobacterales</taxon>
        <taxon>Enterobacteriaceae</taxon>
        <taxon>Kluyvera</taxon>
    </lineage>
</organism>
<keyword evidence="3" id="KW-1185">Reference proteome</keyword>
<dbReference type="RefSeq" id="WP_061279015.1">
    <property type="nucleotide sequence ID" value="NZ_BCTM01000001.1"/>
</dbReference>
<dbReference type="EMBL" id="CAADJD010000009">
    <property type="protein sequence ID" value="VFS57668.1"/>
    <property type="molecule type" value="Genomic_DNA"/>
</dbReference>
<evidence type="ECO:0000313" key="2">
    <source>
        <dbReference type="EMBL" id="VFS57668.1"/>
    </source>
</evidence>
<dbReference type="SMART" id="SM01040">
    <property type="entry name" value="Bro-N"/>
    <property type="match status" value="1"/>
</dbReference>
<gene>
    <name evidence="2" type="ORF">NCTC12993_00788</name>
</gene>
<accession>A0A485ADR6</accession>